<feature type="compositionally biased region" description="Acidic residues" evidence="1">
    <location>
        <begin position="281"/>
        <end position="292"/>
    </location>
</feature>
<feature type="compositionally biased region" description="Basic and acidic residues" evidence="1">
    <location>
        <begin position="224"/>
        <end position="242"/>
    </location>
</feature>
<organism evidence="2 3">
    <name type="scientific">Triparma laevis f. inornata</name>
    <dbReference type="NCBI Taxonomy" id="1714386"/>
    <lineage>
        <taxon>Eukaryota</taxon>
        <taxon>Sar</taxon>
        <taxon>Stramenopiles</taxon>
        <taxon>Ochrophyta</taxon>
        <taxon>Bolidophyceae</taxon>
        <taxon>Parmales</taxon>
        <taxon>Triparmaceae</taxon>
        <taxon>Triparma</taxon>
    </lineage>
</organism>
<name>A0A9W7E9V9_9STRA</name>
<dbReference type="GO" id="GO:0006368">
    <property type="term" value="P:transcription elongation by RNA polymerase II"/>
    <property type="evidence" value="ECO:0007669"/>
    <property type="project" value="InterPro"/>
</dbReference>
<evidence type="ECO:0000256" key="1">
    <source>
        <dbReference type="SAM" id="MobiDB-lite"/>
    </source>
</evidence>
<dbReference type="InterPro" id="IPR007149">
    <property type="entry name" value="Leo1"/>
</dbReference>
<dbReference type="PANTHER" id="PTHR23146:SF0">
    <property type="entry name" value="RNA POLYMERASE-ASSOCIATED PROTEIN LEO1"/>
    <property type="match status" value="1"/>
</dbReference>
<feature type="region of interest" description="Disordered" evidence="1">
    <location>
        <begin position="214"/>
        <end position="260"/>
    </location>
</feature>
<dbReference type="EMBL" id="BLQM01000164">
    <property type="protein sequence ID" value="GMH71237.1"/>
    <property type="molecule type" value="Genomic_DNA"/>
</dbReference>
<proteinExistence type="predicted"/>
<reference evidence="3" key="1">
    <citation type="journal article" date="2023" name="Commun. Biol.">
        <title>Genome analysis of Parmales, the sister group of diatoms, reveals the evolutionary specialization of diatoms from phago-mixotrophs to photoautotrophs.</title>
        <authorList>
            <person name="Ban H."/>
            <person name="Sato S."/>
            <person name="Yoshikawa S."/>
            <person name="Yamada K."/>
            <person name="Nakamura Y."/>
            <person name="Ichinomiya M."/>
            <person name="Sato N."/>
            <person name="Blanc-Mathieu R."/>
            <person name="Endo H."/>
            <person name="Kuwata A."/>
            <person name="Ogata H."/>
        </authorList>
    </citation>
    <scope>NUCLEOTIDE SEQUENCE [LARGE SCALE GENOMIC DNA]</scope>
</reference>
<evidence type="ECO:0000313" key="2">
    <source>
        <dbReference type="EMBL" id="GMH71237.1"/>
    </source>
</evidence>
<feature type="region of interest" description="Disordered" evidence="1">
    <location>
        <begin position="277"/>
        <end position="354"/>
    </location>
</feature>
<dbReference type="Proteomes" id="UP001162640">
    <property type="component" value="Unassembled WGS sequence"/>
</dbReference>
<dbReference type="GO" id="GO:0032968">
    <property type="term" value="P:positive regulation of transcription elongation by RNA polymerase II"/>
    <property type="evidence" value="ECO:0007669"/>
    <property type="project" value="TreeGrafter"/>
</dbReference>
<dbReference type="GO" id="GO:1990269">
    <property type="term" value="F:RNA polymerase II C-terminal domain phosphoserine binding"/>
    <property type="evidence" value="ECO:0007669"/>
    <property type="project" value="TreeGrafter"/>
</dbReference>
<comment type="caution">
    <text evidence="2">The sequence shown here is derived from an EMBL/GenBank/DDBJ whole genome shotgun (WGS) entry which is preliminary data.</text>
</comment>
<accession>A0A9W7E9V9</accession>
<gene>
    <name evidence="2" type="ORF">TL16_g05597</name>
</gene>
<feature type="compositionally biased region" description="Low complexity" evidence="1">
    <location>
        <begin position="1"/>
        <end position="43"/>
    </location>
</feature>
<evidence type="ECO:0008006" key="4">
    <source>
        <dbReference type="Google" id="ProtNLM"/>
    </source>
</evidence>
<feature type="compositionally biased region" description="Acidic residues" evidence="1">
    <location>
        <begin position="307"/>
        <end position="337"/>
    </location>
</feature>
<feature type="region of interest" description="Disordered" evidence="1">
    <location>
        <begin position="1"/>
        <end position="63"/>
    </location>
</feature>
<dbReference type="PANTHER" id="PTHR23146">
    <property type="entry name" value="LEO1 PROTEIN"/>
    <property type="match status" value="1"/>
</dbReference>
<dbReference type="AlphaFoldDB" id="A0A9W7E9V9"/>
<sequence length="354" mass="39372">MSSETPETTSAAAPPASLSNLFGDDLGSSSDDDSASPPTTDNPNMPPPPPSDISGTIQLKDYPGMGGGKEMVYTRLPNVVAVQPAEYNEEIYDPTEEKQTVRYTSSIIRWRYAQTPDGKPVRDPNTNSRLLESNTRLTTWSDNSQTLTVGSEHFEILPSSTPSIYLMQIQNASSKTILQSTSSIPKKLTVRPLSLDSESHKSLALEVKRRNMKKSRIVLTTTSHDPEKMKEQKARSREDVINHKRRKNYSKSSGLGMSKDYLEGGDIGDIRKQALEGGVDFGDDSSEEEDNGWAESKARKRSKRGQEEEEAEMEDSDEEEMVVVDDKEEEEDDEEEVVTTKKGKKKAIVDDDDE</sequence>
<evidence type="ECO:0000313" key="3">
    <source>
        <dbReference type="Proteomes" id="UP001162640"/>
    </source>
</evidence>
<dbReference type="Pfam" id="PF04004">
    <property type="entry name" value="Leo1"/>
    <property type="match status" value="1"/>
</dbReference>
<protein>
    <recommendedName>
        <fullName evidence="4">RNA polymerase-associated protein LEO1</fullName>
    </recommendedName>
</protein>
<dbReference type="GO" id="GO:0016593">
    <property type="term" value="C:Cdc73/Paf1 complex"/>
    <property type="evidence" value="ECO:0007669"/>
    <property type="project" value="InterPro"/>
</dbReference>